<evidence type="ECO:0000313" key="1">
    <source>
        <dbReference type="EMBL" id="CAB4555883.1"/>
    </source>
</evidence>
<organism evidence="1">
    <name type="scientific">freshwater metagenome</name>
    <dbReference type="NCBI Taxonomy" id="449393"/>
    <lineage>
        <taxon>unclassified sequences</taxon>
        <taxon>metagenomes</taxon>
        <taxon>ecological metagenomes</taxon>
    </lineage>
</organism>
<gene>
    <name evidence="1" type="ORF">UFOPK1493_01402</name>
</gene>
<dbReference type="AlphaFoldDB" id="A0A6J6D0E6"/>
<reference evidence="1" key="1">
    <citation type="submission" date="2020-05" db="EMBL/GenBank/DDBJ databases">
        <authorList>
            <person name="Chiriac C."/>
            <person name="Salcher M."/>
            <person name="Ghai R."/>
            <person name="Kavagutti S V."/>
        </authorList>
    </citation>
    <scope>NUCLEOTIDE SEQUENCE</scope>
</reference>
<proteinExistence type="predicted"/>
<dbReference type="EMBL" id="CAEZSR010000040">
    <property type="protein sequence ID" value="CAB4555883.1"/>
    <property type="molecule type" value="Genomic_DNA"/>
</dbReference>
<name>A0A6J6D0E6_9ZZZZ</name>
<accession>A0A6J6D0E6</accession>
<sequence>MSPVRPLSTDTSTDVAQLLVERWRSMTPIDKFRAVDAANRSVDLLAAVGVRQRHPGASDEEVRRRVVALRIGRELSIAAYGWDPEVEGW</sequence>
<protein>
    <submittedName>
        <fullName evidence="1">Unannotated protein</fullName>
    </submittedName>
</protein>